<dbReference type="AlphaFoldDB" id="A0A316GDJ9"/>
<dbReference type="RefSeq" id="WP_109757511.1">
    <property type="nucleotide sequence ID" value="NZ_CP034588.1"/>
</dbReference>
<evidence type="ECO:0000313" key="3">
    <source>
        <dbReference type="Proteomes" id="UP000245390"/>
    </source>
</evidence>
<name>A0A316GDJ9_9RHOB</name>
<accession>A0A316GDJ9</accession>
<organism evidence="2 3">
    <name type="scientific">Silicimonas algicola</name>
    <dbReference type="NCBI Taxonomy" id="1826607"/>
    <lineage>
        <taxon>Bacteria</taxon>
        <taxon>Pseudomonadati</taxon>
        <taxon>Pseudomonadota</taxon>
        <taxon>Alphaproteobacteria</taxon>
        <taxon>Rhodobacterales</taxon>
        <taxon>Paracoccaceae</taxon>
    </lineage>
</organism>
<feature type="transmembrane region" description="Helical" evidence="1">
    <location>
        <begin position="44"/>
        <end position="64"/>
    </location>
</feature>
<protein>
    <submittedName>
        <fullName evidence="2">Uncharacterized protein</fullName>
    </submittedName>
</protein>
<proteinExistence type="predicted"/>
<keyword evidence="1" id="KW-1133">Transmembrane helix</keyword>
<dbReference type="Proteomes" id="UP000245390">
    <property type="component" value="Unassembled WGS sequence"/>
</dbReference>
<keyword evidence="1" id="KW-0812">Transmembrane</keyword>
<keyword evidence="1" id="KW-0472">Membrane</keyword>
<keyword evidence="3" id="KW-1185">Reference proteome</keyword>
<evidence type="ECO:0000313" key="2">
    <source>
        <dbReference type="EMBL" id="PWK58643.1"/>
    </source>
</evidence>
<evidence type="ECO:0000256" key="1">
    <source>
        <dbReference type="SAM" id="Phobius"/>
    </source>
</evidence>
<reference evidence="2 3" key="1">
    <citation type="submission" date="2018-05" db="EMBL/GenBank/DDBJ databases">
        <title>Genomic Encyclopedia of Type Strains, Phase IV (KMG-IV): sequencing the most valuable type-strain genomes for metagenomic binning, comparative biology and taxonomic classification.</title>
        <authorList>
            <person name="Goeker M."/>
        </authorList>
    </citation>
    <scope>NUCLEOTIDE SEQUENCE [LARGE SCALE GENOMIC DNA]</scope>
    <source>
        <strain evidence="2 3">DSM 103371</strain>
    </source>
</reference>
<dbReference type="EMBL" id="QGGV01000001">
    <property type="protein sequence ID" value="PWK58643.1"/>
    <property type="molecule type" value="Genomic_DNA"/>
</dbReference>
<sequence length="65" mass="6763">MQRFALALFFALAVVGLVAALLRGVGRAAERRGGVTALTTGTAMQKAAFILLMCLIFYVSVTGAS</sequence>
<dbReference type="KEGG" id="salo:EF888_03715"/>
<comment type="caution">
    <text evidence="2">The sequence shown here is derived from an EMBL/GenBank/DDBJ whole genome shotgun (WGS) entry which is preliminary data.</text>
</comment>
<gene>
    <name evidence="2" type="ORF">C8D95_101457</name>
</gene>